<evidence type="ECO:0000313" key="2">
    <source>
        <dbReference type="Proteomes" id="UP001055811"/>
    </source>
</evidence>
<gene>
    <name evidence="1" type="ORF">L2E82_29967</name>
</gene>
<dbReference type="Proteomes" id="UP001055811">
    <property type="component" value="Linkage Group LG05"/>
</dbReference>
<keyword evidence="2" id="KW-1185">Reference proteome</keyword>
<evidence type="ECO:0000313" key="1">
    <source>
        <dbReference type="EMBL" id="KAI3739558.1"/>
    </source>
</evidence>
<proteinExistence type="predicted"/>
<reference evidence="1 2" key="2">
    <citation type="journal article" date="2022" name="Mol. Ecol. Resour.">
        <title>The genomes of chicory, endive, great burdock and yacon provide insights into Asteraceae paleo-polyploidization history and plant inulin production.</title>
        <authorList>
            <person name="Fan W."/>
            <person name="Wang S."/>
            <person name="Wang H."/>
            <person name="Wang A."/>
            <person name="Jiang F."/>
            <person name="Liu H."/>
            <person name="Zhao H."/>
            <person name="Xu D."/>
            <person name="Zhang Y."/>
        </authorList>
    </citation>
    <scope>NUCLEOTIDE SEQUENCE [LARGE SCALE GENOMIC DNA]</scope>
    <source>
        <strain evidence="2">cv. Punajuju</strain>
        <tissue evidence="1">Leaves</tissue>
    </source>
</reference>
<sequence length="132" mass="14362">MSRSPRLPVSCLVGTADILGRHNSLARDFTTSAPSDHHLSRSLGSSHHHIIGRHNSLARDFTTSAPSEGIGGCYMATRDSPTLFFLLRCILGKKCQSDRQALIAGLPAMPVSVNLFSVLLKNSHQQEIFPIL</sequence>
<dbReference type="EMBL" id="CM042013">
    <property type="protein sequence ID" value="KAI3739558.1"/>
    <property type="molecule type" value="Genomic_DNA"/>
</dbReference>
<reference evidence="2" key="1">
    <citation type="journal article" date="2022" name="Mol. Ecol. Resour.">
        <title>The genomes of chicory, endive, great burdock and yacon provide insights into Asteraceae palaeo-polyploidization history and plant inulin production.</title>
        <authorList>
            <person name="Fan W."/>
            <person name="Wang S."/>
            <person name="Wang H."/>
            <person name="Wang A."/>
            <person name="Jiang F."/>
            <person name="Liu H."/>
            <person name="Zhao H."/>
            <person name="Xu D."/>
            <person name="Zhang Y."/>
        </authorList>
    </citation>
    <scope>NUCLEOTIDE SEQUENCE [LARGE SCALE GENOMIC DNA]</scope>
    <source>
        <strain evidence="2">cv. Punajuju</strain>
    </source>
</reference>
<protein>
    <submittedName>
        <fullName evidence="1">Uncharacterized protein</fullName>
    </submittedName>
</protein>
<accession>A0ACB9CZD3</accession>
<organism evidence="1 2">
    <name type="scientific">Cichorium intybus</name>
    <name type="common">Chicory</name>
    <dbReference type="NCBI Taxonomy" id="13427"/>
    <lineage>
        <taxon>Eukaryota</taxon>
        <taxon>Viridiplantae</taxon>
        <taxon>Streptophyta</taxon>
        <taxon>Embryophyta</taxon>
        <taxon>Tracheophyta</taxon>
        <taxon>Spermatophyta</taxon>
        <taxon>Magnoliopsida</taxon>
        <taxon>eudicotyledons</taxon>
        <taxon>Gunneridae</taxon>
        <taxon>Pentapetalae</taxon>
        <taxon>asterids</taxon>
        <taxon>campanulids</taxon>
        <taxon>Asterales</taxon>
        <taxon>Asteraceae</taxon>
        <taxon>Cichorioideae</taxon>
        <taxon>Cichorieae</taxon>
        <taxon>Cichoriinae</taxon>
        <taxon>Cichorium</taxon>
    </lineage>
</organism>
<comment type="caution">
    <text evidence="1">The sequence shown here is derived from an EMBL/GenBank/DDBJ whole genome shotgun (WGS) entry which is preliminary data.</text>
</comment>
<name>A0ACB9CZD3_CICIN</name>